<dbReference type="CDD" id="cd07041">
    <property type="entry name" value="STAS_RsbR_RsbS_like"/>
    <property type="match status" value="1"/>
</dbReference>
<dbReference type="InterPro" id="IPR002645">
    <property type="entry name" value="STAS_dom"/>
</dbReference>
<dbReference type="InterPro" id="IPR000700">
    <property type="entry name" value="PAS-assoc_C"/>
</dbReference>
<protein>
    <submittedName>
        <fullName evidence="7">PAS domain-containing protein</fullName>
    </submittedName>
</protein>
<evidence type="ECO:0000256" key="3">
    <source>
        <dbReference type="ARBA" id="ARBA00022991"/>
    </source>
</evidence>
<keyword evidence="8" id="KW-1185">Reference proteome</keyword>
<proteinExistence type="predicted"/>
<dbReference type="InterPro" id="IPR035965">
    <property type="entry name" value="PAS-like_dom_sf"/>
</dbReference>
<dbReference type="Pfam" id="PF01740">
    <property type="entry name" value="STAS"/>
    <property type="match status" value="1"/>
</dbReference>
<dbReference type="PROSITE" id="PS50113">
    <property type="entry name" value="PAC"/>
    <property type="match status" value="1"/>
</dbReference>
<sequence>MVQMRFNEFDLIQKNEFISNAIDRAGVGVVITDPSQDDNPIIYVNKGFEELTGYEASEILGLNCRFLQHGEETFDKRRKIREAINSEKLINLPLKNYKKDGTPFWNDLNIYPVRLKEMDKLYFIGIQKDVTKQVEAEHEVKRNLASIRKLSTPIIPISVEVAVLPLIGEMSEQRQQQLMEDIGTYTEQEQKDFIILDLSGISKFDERIHWTIHSIRSMLNLMGCELILTGITPNLAIAGKDGLHDLGIISSFSTVERAIKFLNSKK</sequence>
<dbReference type="PROSITE" id="PS50112">
    <property type="entry name" value="PAS"/>
    <property type="match status" value="1"/>
</dbReference>
<name>A0ABY9KSH5_9BACI</name>
<dbReference type="SUPFAM" id="SSF55785">
    <property type="entry name" value="PYP-like sensor domain (PAS domain)"/>
    <property type="match status" value="1"/>
</dbReference>
<evidence type="ECO:0000256" key="2">
    <source>
        <dbReference type="ARBA" id="ARBA00022643"/>
    </source>
</evidence>
<evidence type="ECO:0000313" key="8">
    <source>
        <dbReference type="Proteomes" id="UP001180087"/>
    </source>
</evidence>
<dbReference type="Pfam" id="PF13426">
    <property type="entry name" value="PAS_9"/>
    <property type="match status" value="1"/>
</dbReference>
<evidence type="ECO:0000259" key="6">
    <source>
        <dbReference type="PROSITE" id="PS50801"/>
    </source>
</evidence>
<evidence type="ECO:0000259" key="4">
    <source>
        <dbReference type="PROSITE" id="PS50112"/>
    </source>
</evidence>
<evidence type="ECO:0000259" key="5">
    <source>
        <dbReference type="PROSITE" id="PS50113"/>
    </source>
</evidence>
<dbReference type="EMBL" id="CP129113">
    <property type="protein sequence ID" value="WLV23864.1"/>
    <property type="molecule type" value="Genomic_DNA"/>
</dbReference>
<dbReference type="RefSeq" id="WP_348026308.1">
    <property type="nucleotide sequence ID" value="NZ_CP129113.1"/>
</dbReference>
<dbReference type="InterPro" id="IPR036513">
    <property type="entry name" value="STAS_dom_sf"/>
</dbReference>
<feature type="domain" description="PAC" evidence="5">
    <location>
        <begin position="90"/>
        <end position="142"/>
    </location>
</feature>
<gene>
    <name evidence="7" type="ORF">QR721_09460</name>
</gene>
<dbReference type="PANTHER" id="PTHR47429">
    <property type="entry name" value="PROTEIN TWIN LOV 1"/>
    <property type="match status" value="1"/>
</dbReference>
<dbReference type="InterPro" id="IPR001610">
    <property type="entry name" value="PAC"/>
</dbReference>
<accession>A0ABY9KSH5</accession>
<dbReference type="NCBIfam" id="TIGR00229">
    <property type="entry name" value="sensory_box"/>
    <property type="match status" value="1"/>
</dbReference>
<feature type="domain" description="STAS" evidence="6">
    <location>
        <begin position="151"/>
        <end position="262"/>
    </location>
</feature>
<evidence type="ECO:0000256" key="1">
    <source>
        <dbReference type="ARBA" id="ARBA00022630"/>
    </source>
</evidence>
<dbReference type="Gene3D" id="3.30.450.20">
    <property type="entry name" value="PAS domain"/>
    <property type="match status" value="1"/>
</dbReference>
<keyword evidence="1" id="KW-0285">Flavoprotein</keyword>
<feature type="domain" description="PAS" evidence="4">
    <location>
        <begin position="14"/>
        <end position="87"/>
    </location>
</feature>
<dbReference type="PANTHER" id="PTHR47429:SF2">
    <property type="entry name" value="PROTEIN TWIN LOV 1"/>
    <property type="match status" value="1"/>
</dbReference>
<dbReference type="Proteomes" id="UP001180087">
    <property type="component" value="Chromosome"/>
</dbReference>
<dbReference type="CDD" id="cd00130">
    <property type="entry name" value="PAS"/>
    <property type="match status" value="1"/>
</dbReference>
<evidence type="ECO:0000313" key="7">
    <source>
        <dbReference type="EMBL" id="WLV23864.1"/>
    </source>
</evidence>
<dbReference type="SMART" id="SM00086">
    <property type="entry name" value="PAC"/>
    <property type="match status" value="1"/>
</dbReference>
<reference evidence="7" key="1">
    <citation type="submission" date="2023-06" db="EMBL/GenBank/DDBJ databases">
        <title>A Treasure from Seagulls: Isolation and Description of Aciduricobacillus qingdaonensis gen. nov., sp. nov., a Rare Obligately Uric Acid-utilizing Member in the Family Bacillaceae.</title>
        <authorList>
            <person name="Liu W."/>
            <person name="Wang B."/>
        </authorList>
    </citation>
    <scope>NUCLEOTIDE SEQUENCE</scope>
    <source>
        <strain evidence="7">44XB</strain>
    </source>
</reference>
<dbReference type="SMART" id="SM00091">
    <property type="entry name" value="PAS"/>
    <property type="match status" value="1"/>
</dbReference>
<keyword evidence="2" id="KW-0288">FMN</keyword>
<dbReference type="PROSITE" id="PS50801">
    <property type="entry name" value="STAS"/>
    <property type="match status" value="1"/>
</dbReference>
<dbReference type="SUPFAM" id="SSF52091">
    <property type="entry name" value="SpoIIaa-like"/>
    <property type="match status" value="1"/>
</dbReference>
<organism evidence="7 8">
    <name type="scientific">Aciduricibacillus chroicocephali</name>
    <dbReference type="NCBI Taxonomy" id="3054939"/>
    <lineage>
        <taxon>Bacteria</taxon>
        <taxon>Bacillati</taxon>
        <taxon>Bacillota</taxon>
        <taxon>Bacilli</taxon>
        <taxon>Bacillales</taxon>
        <taxon>Bacillaceae</taxon>
        <taxon>Aciduricibacillus</taxon>
    </lineage>
</organism>
<dbReference type="Gene3D" id="3.30.750.24">
    <property type="entry name" value="STAS domain"/>
    <property type="match status" value="1"/>
</dbReference>
<keyword evidence="3" id="KW-0157">Chromophore</keyword>
<dbReference type="InterPro" id="IPR000014">
    <property type="entry name" value="PAS"/>
</dbReference>